<dbReference type="EC" id="1.1.1.25" evidence="1"/>
<organism evidence="9 10">
    <name type="scientific">Panicum virgatum</name>
    <name type="common">Blackwell switchgrass</name>
    <dbReference type="NCBI Taxonomy" id="38727"/>
    <lineage>
        <taxon>Eukaryota</taxon>
        <taxon>Viridiplantae</taxon>
        <taxon>Streptophyta</taxon>
        <taxon>Embryophyta</taxon>
        <taxon>Tracheophyta</taxon>
        <taxon>Spermatophyta</taxon>
        <taxon>Magnoliopsida</taxon>
        <taxon>Liliopsida</taxon>
        <taxon>Poales</taxon>
        <taxon>Poaceae</taxon>
        <taxon>PACMAD clade</taxon>
        <taxon>Panicoideae</taxon>
        <taxon>Panicodae</taxon>
        <taxon>Paniceae</taxon>
        <taxon>Panicinae</taxon>
        <taxon>Panicum</taxon>
        <taxon>Panicum sect. Hiantes</taxon>
    </lineage>
</organism>
<sequence>MATAMSVSAVSPAAAAVARPRTLVCVPATARAPREMAAELAAAAALGADVAELRLDCLAGFAPRRDLPVILAEPRPLPALVTYRPKWEGGEYEGDEEPRFEALMLAMELGAEYVDIELKAAEKFMRLLAGKKPENCKLIVSSHNYENTPSAEELADLVAQIQATGADIVKIATTATEIVDVARMFQILVHCQEKQVPIIGLVMNERGFISRVLCPKYGAYLTFGSLEKGKESSPAQPTAADLINLYNIRQIGPDTKVFGIIGNPVGHSKSPILHNEAFRSVGFNAVYVPFLVDDLAKFLNTYSSPDFAGFSCTIPHKEAAVRCCDEVDPIARDIGAVNTMVRRPDGKLVGYNTDYVGAISAIEDGIRASQQTDPTTSPLAGRLFIVIGAGGAGKALAYGAKEKGARVVIANRTFARAQELANLIGGPALTLADLENYHPEEGMILANTTAIGMHPNVNETPLSKQALKSYAVVFDAVYTPKETRLLREAAECGATVVSGLEMFIRQAMGQFEHFTGMPVDNENFRAITSSLDSPNTMMPRL</sequence>
<keyword evidence="10" id="KW-1185">Reference proteome</keyword>
<evidence type="ECO:0000259" key="6">
    <source>
        <dbReference type="Pfam" id="PF01488"/>
    </source>
</evidence>
<gene>
    <name evidence="9" type="ORF">PVAP13_3NG189700</name>
</gene>
<dbReference type="CDD" id="cd01065">
    <property type="entry name" value="NAD_bind_Shikimate_DH"/>
    <property type="match status" value="1"/>
</dbReference>
<feature type="domain" description="SDH C-terminal" evidence="8">
    <location>
        <begin position="499"/>
        <end position="521"/>
    </location>
</feature>
<dbReference type="Pfam" id="PF18317">
    <property type="entry name" value="SDH_C"/>
    <property type="match status" value="1"/>
</dbReference>
<keyword evidence="2" id="KW-0028">Amino-acid biosynthesis</keyword>
<dbReference type="Gene3D" id="3.40.50.720">
    <property type="entry name" value="NAD(P)-binding Rossmann-like Domain"/>
    <property type="match status" value="1"/>
</dbReference>
<dbReference type="FunFam" id="3.40.50.720:FF:000172">
    <property type="entry name" value="Bifunctional 3-dehydroquinate dehydratase/shikimate dehydrogenase, chloroplastic"/>
    <property type="match status" value="1"/>
</dbReference>
<dbReference type="Pfam" id="PF01488">
    <property type="entry name" value="Shikimate_DH"/>
    <property type="match status" value="1"/>
</dbReference>
<evidence type="ECO:0000259" key="7">
    <source>
        <dbReference type="Pfam" id="PF08501"/>
    </source>
</evidence>
<name>A0A8T0U924_PANVG</name>
<dbReference type="GO" id="GO:0050661">
    <property type="term" value="F:NADP binding"/>
    <property type="evidence" value="ECO:0007669"/>
    <property type="project" value="InterPro"/>
</dbReference>
<reference evidence="9" key="1">
    <citation type="submission" date="2020-05" db="EMBL/GenBank/DDBJ databases">
        <title>WGS assembly of Panicum virgatum.</title>
        <authorList>
            <person name="Lovell J.T."/>
            <person name="Jenkins J."/>
            <person name="Shu S."/>
            <person name="Juenger T.E."/>
            <person name="Schmutz J."/>
        </authorList>
    </citation>
    <scope>NUCLEOTIDE SEQUENCE</scope>
    <source>
        <strain evidence="9">AP13</strain>
    </source>
</reference>
<dbReference type="GO" id="GO:0019632">
    <property type="term" value="P:shikimate metabolic process"/>
    <property type="evidence" value="ECO:0007669"/>
    <property type="project" value="InterPro"/>
</dbReference>
<dbReference type="EMBL" id="CM029042">
    <property type="protein sequence ID" value="KAG2621182.1"/>
    <property type="molecule type" value="Genomic_DNA"/>
</dbReference>
<evidence type="ECO:0000256" key="4">
    <source>
        <dbReference type="ARBA" id="ARBA00023002"/>
    </source>
</evidence>
<keyword evidence="4" id="KW-0560">Oxidoreductase</keyword>
<dbReference type="Pfam" id="PF01487">
    <property type="entry name" value="DHquinase_I"/>
    <property type="match status" value="1"/>
</dbReference>
<dbReference type="FunFam" id="3.20.20.70:FF:000142">
    <property type="entry name" value="bifunctional 3-dehydroquinate dehydratase/shikimate dehydrogenase, chloroplastic"/>
    <property type="match status" value="1"/>
</dbReference>
<dbReference type="Proteomes" id="UP000823388">
    <property type="component" value="Chromosome 3N"/>
</dbReference>
<dbReference type="OrthoDB" id="204377at2759"/>
<dbReference type="SUPFAM" id="SSF53223">
    <property type="entry name" value="Aminoacid dehydrogenase-like, N-terminal domain"/>
    <property type="match status" value="1"/>
</dbReference>
<keyword evidence="3" id="KW-0521">NADP</keyword>
<evidence type="ECO:0000256" key="5">
    <source>
        <dbReference type="ARBA" id="ARBA00023141"/>
    </source>
</evidence>
<dbReference type="InterPro" id="IPR001381">
    <property type="entry name" value="DHquinase_I"/>
</dbReference>
<dbReference type="Gene3D" id="3.20.20.70">
    <property type="entry name" value="Aldolase class I"/>
    <property type="match status" value="1"/>
</dbReference>
<dbReference type="Pfam" id="PF08501">
    <property type="entry name" value="Shikimate_dh_N"/>
    <property type="match status" value="1"/>
</dbReference>
<dbReference type="NCBIfam" id="TIGR00507">
    <property type="entry name" value="aroE"/>
    <property type="match status" value="1"/>
</dbReference>
<protein>
    <recommendedName>
        <fullName evidence="1">shikimate dehydrogenase (NADP(+))</fullName>
        <ecNumber evidence="1">1.1.1.25</ecNumber>
    </recommendedName>
</protein>
<evidence type="ECO:0000256" key="2">
    <source>
        <dbReference type="ARBA" id="ARBA00022605"/>
    </source>
</evidence>
<evidence type="ECO:0000313" key="9">
    <source>
        <dbReference type="EMBL" id="KAG2621182.1"/>
    </source>
</evidence>
<dbReference type="GO" id="GO:0003855">
    <property type="term" value="F:3-dehydroquinate dehydratase activity"/>
    <property type="evidence" value="ECO:0007669"/>
    <property type="project" value="InterPro"/>
</dbReference>
<dbReference type="HAMAP" id="MF_00222">
    <property type="entry name" value="Shikimate_DH_AroE"/>
    <property type="match status" value="1"/>
</dbReference>
<evidence type="ECO:0000313" key="10">
    <source>
        <dbReference type="Proteomes" id="UP000823388"/>
    </source>
</evidence>
<dbReference type="SUPFAM" id="SSF51735">
    <property type="entry name" value="NAD(P)-binding Rossmann-fold domains"/>
    <property type="match status" value="1"/>
</dbReference>
<dbReference type="InterPro" id="IPR006151">
    <property type="entry name" value="Shikm_DH/Glu-tRNA_Rdtase"/>
</dbReference>
<feature type="domain" description="Quinate/shikimate 5-dehydrogenase/glutamyl-tRNA reductase" evidence="6">
    <location>
        <begin position="379"/>
        <end position="450"/>
    </location>
</feature>
<dbReference type="HAMAP" id="MF_00214">
    <property type="entry name" value="AroD"/>
    <property type="match status" value="1"/>
</dbReference>
<dbReference type="GO" id="GO:0004764">
    <property type="term" value="F:shikimate 3-dehydrogenase (NADP+) activity"/>
    <property type="evidence" value="ECO:0007669"/>
    <property type="project" value="UniProtKB-EC"/>
</dbReference>
<dbReference type="GO" id="GO:0009073">
    <property type="term" value="P:aromatic amino acid family biosynthetic process"/>
    <property type="evidence" value="ECO:0007669"/>
    <property type="project" value="UniProtKB-KW"/>
</dbReference>
<evidence type="ECO:0000259" key="8">
    <source>
        <dbReference type="Pfam" id="PF18317"/>
    </source>
</evidence>
<evidence type="ECO:0000256" key="1">
    <source>
        <dbReference type="ARBA" id="ARBA00012962"/>
    </source>
</evidence>
<dbReference type="GO" id="GO:0009423">
    <property type="term" value="P:chorismate biosynthetic process"/>
    <property type="evidence" value="ECO:0007669"/>
    <property type="project" value="TreeGrafter"/>
</dbReference>
<dbReference type="PANTHER" id="PTHR21089:SF1">
    <property type="entry name" value="BIFUNCTIONAL 3-DEHYDROQUINATE DEHYDRATASE_SHIKIMATE DEHYDROGENASE, CHLOROPLASTIC"/>
    <property type="match status" value="1"/>
</dbReference>
<dbReference type="InterPro" id="IPR036291">
    <property type="entry name" value="NAD(P)-bd_dom_sf"/>
</dbReference>
<dbReference type="GO" id="GO:0008652">
    <property type="term" value="P:amino acid biosynthetic process"/>
    <property type="evidence" value="ECO:0007669"/>
    <property type="project" value="UniProtKB-KW"/>
</dbReference>
<accession>A0A8T0U924</accession>
<dbReference type="SUPFAM" id="SSF51569">
    <property type="entry name" value="Aldolase"/>
    <property type="match status" value="1"/>
</dbReference>
<dbReference type="InterPro" id="IPR046346">
    <property type="entry name" value="Aminoacid_DH-like_N_sf"/>
</dbReference>
<dbReference type="Gene3D" id="3.40.50.10860">
    <property type="entry name" value="Leucine Dehydrogenase, chain A, domain 1"/>
    <property type="match status" value="1"/>
</dbReference>
<dbReference type="FunFam" id="3.40.50.10860:FF:000009">
    <property type="entry name" value="Bifunctional 3-dehydroquinate dehydratase/shikimate dehydrogenase, chloroplastic"/>
    <property type="match status" value="1"/>
</dbReference>
<dbReference type="CDD" id="cd00502">
    <property type="entry name" value="DHQase_I"/>
    <property type="match status" value="1"/>
</dbReference>
<keyword evidence="5" id="KW-0057">Aromatic amino acid biosynthesis</keyword>
<dbReference type="AlphaFoldDB" id="A0A8T0U924"/>
<dbReference type="PANTHER" id="PTHR21089">
    <property type="entry name" value="SHIKIMATE DEHYDROGENASE"/>
    <property type="match status" value="1"/>
</dbReference>
<dbReference type="InterPro" id="IPR011342">
    <property type="entry name" value="Shikimate_DH"/>
</dbReference>
<dbReference type="NCBIfam" id="TIGR01093">
    <property type="entry name" value="aroD"/>
    <property type="match status" value="1"/>
</dbReference>
<feature type="domain" description="Shikimate dehydrogenase substrate binding N-terminal" evidence="7">
    <location>
        <begin position="260"/>
        <end position="339"/>
    </location>
</feature>
<evidence type="ECO:0000256" key="3">
    <source>
        <dbReference type="ARBA" id="ARBA00022857"/>
    </source>
</evidence>
<dbReference type="InterPro" id="IPR022893">
    <property type="entry name" value="Shikimate_DH_fam"/>
</dbReference>
<proteinExistence type="inferred from homology"/>
<dbReference type="InterPro" id="IPR013785">
    <property type="entry name" value="Aldolase_TIM"/>
</dbReference>
<dbReference type="InterPro" id="IPR013708">
    <property type="entry name" value="Shikimate_DH-bd_N"/>
</dbReference>
<comment type="caution">
    <text evidence="9">The sequence shown here is derived from an EMBL/GenBank/DDBJ whole genome shotgun (WGS) entry which is preliminary data.</text>
</comment>
<dbReference type="InterPro" id="IPR041121">
    <property type="entry name" value="SDH_C"/>
</dbReference>